<name>A0A5N5JSB8_9ROSI</name>
<dbReference type="InterPro" id="IPR044824">
    <property type="entry name" value="MAIN-like"/>
</dbReference>
<evidence type="ECO:0000256" key="2">
    <source>
        <dbReference type="SAM" id="MobiDB-lite"/>
    </source>
</evidence>
<feature type="domain" description="Aminotransferase-like plant mobile" evidence="3">
    <location>
        <begin position="133"/>
        <end position="495"/>
    </location>
</feature>
<feature type="coiled-coil region" evidence="1">
    <location>
        <begin position="194"/>
        <end position="221"/>
    </location>
</feature>
<comment type="caution">
    <text evidence="4">The sequence shown here is derived from an EMBL/GenBank/DDBJ whole genome shotgun (WGS) entry which is preliminary data.</text>
</comment>
<feature type="compositionally biased region" description="Polar residues" evidence="2">
    <location>
        <begin position="615"/>
        <end position="625"/>
    </location>
</feature>
<accession>A0A5N5JSB8</accession>
<dbReference type="GO" id="GO:0010073">
    <property type="term" value="P:meristem maintenance"/>
    <property type="evidence" value="ECO:0007669"/>
    <property type="project" value="InterPro"/>
</dbReference>
<sequence>MFLSSTRSFPNLWLSLGPDSPSLCLFKKLYRFLMEKSEGSIVERRKELMVSLSGDAQPTLRTAHFIKPSVTSSIDENTPKHPSHYNSSLPSKFEHKKWPLKITFHGWRYPQMKWKEWVDKMAALHETTWRKVGIYQAVTSSLYQIRRDDDLLLGLAEKWCSETNTFIFPWGEATITLEDILVAGYSVLGSPVFSNLETEELKEAEQKLKEIRGQLMRSKAKRVNQHSWIKYLMENSSEVEHEAFLSLWLSRFVFPSFPFMGISKHLYPIAVCLARGIKIALGPALLASIYRDLSLLKKKILALSNKESLEDDNNDRKSELTIWSPFHIVQVWAWERFTNLQSKPNVTGFQVPRLARWHNVNSSTLRNVRLALESEGSFQWRPYATAVESLCYKIYGDEEKWVLVDADADEELKSFTRCLRACELVGIGCVEQYSPHRVAMQFGMDQDLPGPVKRRNETQELSWKRFNKQIKNAMLYIPSRHHKPDVTLRYLEWWKQSEFWAKDGSGNPKSSEILAPSFKGKKLDHYPLYPPGFPPKCQHVEVLDSDEEDGLTLKELFAHKKLNIADHRIYGDPKSSQATTHSLLSSSAENNVVTNVDAEMKLKENSFQKEPGNGRESTAMENTSKNKLDSPSPVSHGAGFLEDDERGSRSCFDIHTDGLELKARIDKLRKEIDGLKAAKFGQKKVDIQSSIALLAYVLVPLLPELRSTTIALVNLGWVLELLGSDDQGEESGGICSLSFSQKAENGGELKEKLMQKGLHSLLPVGVKSNLKHFFAVAKIGVSNS</sequence>
<evidence type="ECO:0000256" key="1">
    <source>
        <dbReference type="SAM" id="Coils"/>
    </source>
</evidence>
<evidence type="ECO:0000259" key="3">
    <source>
        <dbReference type="Pfam" id="PF10536"/>
    </source>
</evidence>
<dbReference type="Proteomes" id="UP000326939">
    <property type="component" value="Chromosome 16"/>
</dbReference>
<evidence type="ECO:0000313" key="4">
    <source>
        <dbReference type="EMBL" id="KAB5521666.1"/>
    </source>
</evidence>
<keyword evidence="1" id="KW-0175">Coiled coil</keyword>
<proteinExistence type="predicted"/>
<evidence type="ECO:0000313" key="5">
    <source>
        <dbReference type="Proteomes" id="UP000326939"/>
    </source>
</evidence>
<dbReference type="Pfam" id="PF10536">
    <property type="entry name" value="PMD"/>
    <property type="match status" value="1"/>
</dbReference>
<dbReference type="EMBL" id="VDCV01000016">
    <property type="protein sequence ID" value="KAB5521666.1"/>
    <property type="molecule type" value="Genomic_DNA"/>
</dbReference>
<dbReference type="PANTHER" id="PTHR46033:SF67">
    <property type="entry name" value="AMINOTRANSFERASE-LIKE, PLANT MOBILE DOMAIN FAMILY PROTEIN"/>
    <property type="match status" value="1"/>
</dbReference>
<dbReference type="AlphaFoldDB" id="A0A5N5JSB8"/>
<reference evidence="5" key="1">
    <citation type="journal article" date="2019" name="Gigascience">
        <title>De novo genome assembly of the endangered Acer yangbiense, a plant species with extremely small populations endemic to Yunnan Province, China.</title>
        <authorList>
            <person name="Yang J."/>
            <person name="Wariss H.M."/>
            <person name="Tao L."/>
            <person name="Zhang R."/>
            <person name="Yun Q."/>
            <person name="Hollingsworth P."/>
            <person name="Dao Z."/>
            <person name="Luo G."/>
            <person name="Guo H."/>
            <person name="Ma Y."/>
            <person name="Sun W."/>
        </authorList>
    </citation>
    <scope>NUCLEOTIDE SEQUENCE [LARGE SCALE GENOMIC DNA]</scope>
    <source>
        <strain evidence="5">cv. br00</strain>
    </source>
</reference>
<feature type="region of interest" description="Disordered" evidence="2">
    <location>
        <begin position="603"/>
        <end position="645"/>
    </location>
</feature>
<keyword evidence="5" id="KW-1185">Reference proteome</keyword>
<organism evidence="4 5">
    <name type="scientific">Salix brachista</name>
    <dbReference type="NCBI Taxonomy" id="2182728"/>
    <lineage>
        <taxon>Eukaryota</taxon>
        <taxon>Viridiplantae</taxon>
        <taxon>Streptophyta</taxon>
        <taxon>Embryophyta</taxon>
        <taxon>Tracheophyta</taxon>
        <taxon>Spermatophyta</taxon>
        <taxon>Magnoliopsida</taxon>
        <taxon>eudicotyledons</taxon>
        <taxon>Gunneridae</taxon>
        <taxon>Pentapetalae</taxon>
        <taxon>rosids</taxon>
        <taxon>fabids</taxon>
        <taxon>Malpighiales</taxon>
        <taxon>Salicaceae</taxon>
        <taxon>Saliceae</taxon>
        <taxon>Salix</taxon>
    </lineage>
</organism>
<dbReference type="PANTHER" id="PTHR46033">
    <property type="entry name" value="PROTEIN MAIN-LIKE 2"/>
    <property type="match status" value="1"/>
</dbReference>
<protein>
    <recommendedName>
        <fullName evidence="3">Aminotransferase-like plant mobile domain-containing protein</fullName>
    </recommendedName>
</protein>
<gene>
    <name evidence="4" type="ORF">DKX38_025985</name>
</gene>
<dbReference type="InterPro" id="IPR019557">
    <property type="entry name" value="AminoTfrase-like_pln_mobile"/>
</dbReference>